<sequence>MARFSDRPQRRAASPGEHVVLADCIDPNRVVSSEMAYFQGAPGPNPQDVAVVKTDPGKTALWVSSTTSALWTDTGVTFTAVLGPKVDDGQYAGTGDNGYGNFTCWQKFVVSLYTYDGTQCSQVYDCNHDAAPAITNTTSNGTASATPVPGAQDTGLSQGALIAIIVGIVGSLAVAAAGGLFWLLWRRSKKEKGLPPRAGWLGLFGKRRTAPPPAELQGGVVGSELYSPQDDPAKRELGGIYEVDGRWYRVEMANETGKYEMDGQGVVEMDTKIVPAPGQDGQEPLEVHEFPPSPETVTLATAVAESPIVYPATPVYQPMDKR</sequence>
<keyword evidence="1" id="KW-1133">Transmembrane helix</keyword>
<reference evidence="3" key="1">
    <citation type="journal article" date="2023" name="Mol. Phylogenet. Evol.">
        <title>Genome-scale phylogeny and comparative genomics of the fungal order Sordariales.</title>
        <authorList>
            <person name="Hensen N."/>
            <person name="Bonometti L."/>
            <person name="Westerberg I."/>
            <person name="Brannstrom I.O."/>
            <person name="Guillou S."/>
            <person name="Cros-Aarteil S."/>
            <person name="Calhoun S."/>
            <person name="Haridas S."/>
            <person name="Kuo A."/>
            <person name="Mondo S."/>
            <person name="Pangilinan J."/>
            <person name="Riley R."/>
            <person name="LaButti K."/>
            <person name="Andreopoulos B."/>
            <person name="Lipzen A."/>
            <person name="Chen C."/>
            <person name="Yan M."/>
            <person name="Daum C."/>
            <person name="Ng V."/>
            <person name="Clum A."/>
            <person name="Steindorff A."/>
            <person name="Ohm R.A."/>
            <person name="Martin F."/>
            <person name="Silar P."/>
            <person name="Natvig D.O."/>
            <person name="Lalanne C."/>
            <person name="Gautier V."/>
            <person name="Ament-Velasquez S.L."/>
            <person name="Kruys A."/>
            <person name="Hutchinson M.I."/>
            <person name="Powell A.J."/>
            <person name="Barry K."/>
            <person name="Miller A.N."/>
            <person name="Grigoriev I.V."/>
            <person name="Debuchy R."/>
            <person name="Gladieux P."/>
            <person name="Hiltunen Thoren M."/>
            <person name="Johannesson H."/>
        </authorList>
    </citation>
    <scope>NUCLEOTIDE SEQUENCE [LARGE SCALE GENOMIC DNA]</scope>
    <source>
        <strain evidence="3">CBS 340.73</strain>
    </source>
</reference>
<gene>
    <name evidence="2" type="ORF">QBC46DRAFT_268445</name>
</gene>
<dbReference type="CDD" id="cd12087">
    <property type="entry name" value="TM_EGFR-like"/>
    <property type="match status" value="1"/>
</dbReference>
<feature type="transmembrane region" description="Helical" evidence="1">
    <location>
        <begin position="160"/>
        <end position="185"/>
    </location>
</feature>
<name>A0AAN6N0Q6_9PEZI</name>
<evidence type="ECO:0000313" key="3">
    <source>
        <dbReference type="Proteomes" id="UP001303473"/>
    </source>
</evidence>
<evidence type="ECO:0000313" key="2">
    <source>
        <dbReference type="EMBL" id="KAK3937021.1"/>
    </source>
</evidence>
<evidence type="ECO:0000256" key="1">
    <source>
        <dbReference type="SAM" id="Phobius"/>
    </source>
</evidence>
<accession>A0AAN6N0Q6</accession>
<keyword evidence="1" id="KW-0472">Membrane</keyword>
<protein>
    <submittedName>
        <fullName evidence="2">Uncharacterized protein</fullName>
    </submittedName>
</protein>
<dbReference type="Proteomes" id="UP001303473">
    <property type="component" value="Unassembled WGS sequence"/>
</dbReference>
<keyword evidence="3" id="KW-1185">Reference proteome</keyword>
<dbReference type="AlphaFoldDB" id="A0AAN6N0Q6"/>
<keyword evidence="1" id="KW-0812">Transmembrane</keyword>
<organism evidence="2 3">
    <name type="scientific">Diplogelasinospora grovesii</name>
    <dbReference type="NCBI Taxonomy" id="303347"/>
    <lineage>
        <taxon>Eukaryota</taxon>
        <taxon>Fungi</taxon>
        <taxon>Dikarya</taxon>
        <taxon>Ascomycota</taxon>
        <taxon>Pezizomycotina</taxon>
        <taxon>Sordariomycetes</taxon>
        <taxon>Sordariomycetidae</taxon>
        <taxon>Sordariales</taxon>
        <taxon>Diplogelasinosporaceae</taxon>
        <taxon>Diplogelasinospora</taxon>
    </lineage>
</organism>
<proteinExistence type="predicted"/>
<comment type="caution">
    <text evidence="2">The sequence shown here is derived from an EMBL/GenBank/DDBJ whole genome shotgun (WGS) entry which is preliminary data.</text>
</comment>
<dbReference type="EMBL" id="MU853865">
    <property type="protein sequence ID" value="KAK3937021.1"/>
    <property type="molecule type" value="Genomic_DNA"/>
</dbReference>